<feature type="compositionally biased region" description="Basic and acidic residues" evidence="1">
    <location>
        <begin position="127"/>
        <end position="136"/>
    </location>
</feature>
<proteinExistence type="predicted"/>
<evidence type="ECO:0000313" key="2">
    <source>
        <dbReference type="EMBL" id="JAO05151.1"/>
    </source>
</evidence>
<feature type="non-terminal residue" evidence="2">
    <location>
        <position position="136"/>
    </location>
</feature>
<organism evidence="2">
    <name type="scientific">Poeciliopsis prolifica</name>
    <name type="common">blackstripe livebearer</name>
    <dbReference type="NCBI Taxonomy" id="188132"/>
    <lineage>
        <taxon>Eukaryota</taxon>
        <taxon>Metazoa</taxon>
        <taxon>Chordata</taxon>
        <taxon>Craniata</taxon>
        <taxon>Vertebrata</taxon>
        <taxon>Euteleostomi</taxon>
        <taxon>Actinopterygii</taxon>
        <taxon>Neopterygii</taxon>
        <taxon>Teleostei</taxon>
        <taxon>Neoteleostei</taxon>
        <taxon>Acanthomorphata</taxon>
        <taxon>Ovalentaria</taxon>
        <taxon>Atherinomorphae</taxon>
        <taxon>Cyprinodontiformes</taxon>
        <taxon>Poeciliidae</taxon>
        <taxon>Poeciliinae</taxon>
        <taxon>Poeciliopsis</taxon>
    </lineage>
</organism>
<dbReference type="AlphaFoldDB" id="A0A0S7EJN7"/>
<reference evidence="2" key="1">
    <citation type="submission" date="2014-12" db="EMBL/GenBank/DDBJ databases">
        <title>Parallel Evolution in Life History Adaptation Evident in the Tissue-Specific Poeciliopsis prolifica transcriptome.</title>
        <authorList>
            <person name="Jue N.K."/>
            <person name="Foley R.J."/>
            <person name="Obergfell C."/>
            <person name="Reznick D.N."/>
            <person name="O'Neill R.J."/>
            <person name="O'Neill M.J."/>
        </authorList>
    </citation>
    <scope>NUCLEOTIDE SEQUENCE</scope>
</reference>
<protein>
    <submittedName>
        <fullName evidence="2">PPUP9300</fullName>
    </submittedName>
</protein>
<evidence type="ECO:0000256" key="1">
    <source>
        <dbReference type="SAM" id="MobiDB-lite"/>
    </source>
</evidence>
<sequence>MKAYCLCSQWLLFPVHSAHFSKQKSFGFLPDNLLCKPISEIITFSINSVLQDCRGSPKSHQQTSKHIMLSQFPSWKKEKKITETAAPTHTAAPHSRSTSSTTAAPVLPPSSRAPQGHQNGAQMRGVTDTHRPQVHT</sequence>
<accession>A0A0S7EJN7</accession>
<feature type="region of interest" description="Disordered" evidence="1">
    <location>
        <begin position="53"/>
        <end position="136"/>
    </location>
</feature>
<name>A0A0S7EJN7_9TELE</name>
<feature type="compositionally biased region" description="Polar residues" evidence="1">
    <location>
        <begin position="112"/>
        <end position="121"/>
    </location>
</feature>
<dbReference type="EMBL" id="GBYX01476526">
    <property type="protein sequence ID" value="JAO05151.1"/>
    <property type="molecule type" value="Transcribed_RNA"/>
</dbReference>
<gene>
    <name evidence="2" type="primary">PPUP9300</name>
</gene>
<feature type="compositionally biased region" description="Low complexity" evidence="1">
    <location>
        <begin position="83"/>
        <end position="94"/>
    </location>
</feature>